<accession>A0A7V6A5X1</accession>
<organism evidence="2">
    <name type="scientific">Desulfobacca acetoxidans</name>
    <dbReference type="NCBI Taxonomy" id="60893"/>
    <lineage>
        <taxon>Bacteria</taxon>
        <taxon>Pseudomonadati</taxon>
        <taxon>Thermodesulfobacteriota</taxon>
        <taxon>Desulfobaccia</taxon>
        <taxon>Desulfobaccales</taxon>
        <taxon>Desulfobaccaceae</taxon>
        <taxon>Desulfobacca</taxon>
    </lineage>
</organism>
<evidence type="ECO:0000313" key="2">
    <source>
        <dbReference type="EMBL" id="HHS30829.1"/>
    </source>
</evidence>
<proteinExistence type="predicted"/>
<comment type="caution">
    <text evidence="2">The sequence shown here is derived from an EMBL/GenBank/DDBJ whole genome shotgun (WGS) entry which is preliminary data.</text>
</comment>
<feature type="domain" description="Antitoxin Xre/MbcA/ParS-like toxin-binding" evidence="1">
    <location>
        <begin position="94"/>
        <end position="134"/>
    </location>
</feature>
<protein>
    <submittedName>
        <fullName evidence="2">DUF2384 domain-containing protein</fullName>
    </submittedName>
</protein>
<name>A0A7V6A5X1_9BACT</name>
<sequence>MPKSGPGQEGSRILGNVILEQDQLILEVQGEQRFALGKRRLETALAGLIQHRQDTARTLEEMWDDRPSDETMDDHESEISPKVNQAIIKDYLDEHYRQWLDTPLPALNGKSPRNAVKTSQGRRRVEDLLRELEYHHENIREYDISWIRKELGR</sequence>
<dbReference type="AlphaFoldDB" id="A0A7V6A5X1"/>
<dbReference type="Pfam" id="PF09722">
    <property type="entry name" value="Xre_MbcA_ParS_C"/>
    <property type="match status" value="1"/>
</dbReference>
<dbReference type="EMBL" id="DTGR01000216">
    <property type="protein sequence ID" value="HHS30829.1"/>
    <property type="molecule type" value="Genomic_DNA"/>
</dbReference>
<evidence type="ECO:0000259" key="1">
    <source>
        <dbReference type="Pfam" id="PF09722"/>
    </source>
</evidence>
<gene>
    <name evidence="2" type="ORF">ENV52_14150</name>
</gene>
<reference evidence="2" key="1">
    <citation type="journal article" date="2020" name="mSystems">
        <title>Genome- and Community-Level Interaction Insights into Carbon Utilization and Element Cycling Functions of Hydrothermarchaeota in Hydrothermal Sediment.</title>
        <authorList>
            <person name="Zhou Z."/>
            <person name="Liu Y."/>
            <person name="Xu W."/>
            <person name="Pan J."/>
            <person name="Luo Z.H."/>
            <person name="Li M."/>
        </authorList>
    </citation>
    <scope>NUCLEOTIDE SEQUENCE [LARGE SCALE GENOMIC DNA]</scope>
    <source>
        <strain evidence="2">SpSt-767</strain>
    </source>
</reference>
<dbReference type="InterPro" id="IPR024467">
    <property type="entry name" value="Xre/MbcA/ParS-like_toxin-bd"/>
</dbReference>